<dbReference type="InterPro" id="IPR013525">
    <property type="entry name" value="ABC2_TM"/>
</dbReference>
<keyword evidence="8" id="KW-1185">Reference proteome</keyword>
<evidence type="ECO:0000313" key="7">
    <source>
        <dbReference type="EMBL" id="TFB22927.1"/>
    </source>
</evidence>
<evidence type="ECO:0000256" key="4">
    <source>
        <dbReference type="ARBA" id="ARBA00023136"/>
    </source>
</evidence>
<feature type="transmembrane region" description="Helical" evidence="5">
    <location>
        <begin position="20"/>
        <end position="41"/>
    </location>
</feature>
<keyword evidence="2 5" id="KW-0812">Transmembrane</keyword>
<feature type="transmembrane region" description="Helical" evidence="5">
    <location>
        <begin position="275"/>
        <end position="296"/>
    </location>
</feature>
<evidence type="ECO:0000256" key="1">
    <source>
        <dbReference type="ARBA" id="ARBA00004141"/>
    </source>
</evidence>
<feature type="transmembrane region" description="Helical" evidence="5">
    <location>
        <begin position="368"/>
        <end position="388"/>
    </location>
</feature>
<dbReference type="AlphaFoldDB" id="A0A4Y8IND0"/>
<keyword evidence="4 5" id="KW-0472">Membrane</keyword>
<dbReference type="PANTHER" id="PTHR43027:SF1">
    <property type="entry name" value="DOXORUBICIN RESISTANCE ABC TRANSPORTER PERMEASE PROTEIN DRRC-RELATED"/>
    <property type="match status" value="1"/>
</dbReference>
<proteinExistence type="predicted"/>
<dbReference type="EMBL" id="SOPW01000005">
    <property type="protein sequence ID" value="TFB22927.1"/>
    <property type="molecule type" value="Genomic_DNA"/>
</dbReference>
<dbReference type="Pfam" id="PF12698">
    <property type="entry name" value="ABC2_membrane_3"/>
    <property type="match status" value="1"/>
</dbReference>
<dbReference type="RefSeq" id="WP_134339658.1">
    <property type="nucleotide sequence ID" value="NZ_SOPW01000005.1"/>
</dbReference>
<protein>
    <submittedName>
        <fullName evidence="7">ABC transporter permease</fullName>
    </submittedName>
</protein>
<gene>
    <name evidence="7" type="ORF">E3U55_06715</name>
</gene>
<accession>A0A4Y8IND0</accession>
<dbReference type="Gene3D" id="3.40.1710.10">
    <property type="entry name" value="abc type-2 transporter like domain"/>
    <property type="match status" value="1"/>
</dbReference>
<name>A0A4Y8IND0_9BACI</name>
<evidence type="ECO:0000256" key="5">
    <source>
        <dbReference type="SAM" id="Phobius"/>
    </source>
</evidence>
<dbReference type="GO" id="GO:0016020">
    <property type="term" value="C:membrane"/>
    <property type="evidence" value="ECO:0007669"/>
    <property type="project" value="UniProtKB-SubCell"/>
</dbReference>
<dbReference type="PANTHER" id="PTHR43027">
    <property type="entry name" value="DOXORUBICIN RESISTANCE ABC TRANSPORTER PERMEASE PROTEIN DRRC-RELATED"/>
    <property type="match status" value="1"/>
</dbReference>
<feature type="transmembrane region" description="Helical" evidence="5">
    <location>
        <begin position="400"/>
        <end position="419"/>
    </location>
</feature>
<dbReference type="OrthoDB" id="3078158at2"/>
<dbReference type="GO" id="GO:0140359">
    <property type="term" value="F:ABC-type transporter activity"/>
    <property type="evidence" value="ECO:0007669"/>
    <property type="project" value="InterPro"/>
</dbReference>
<evidence type="ECO:0000313" key="8">
    <source>
        <dbReference type="Proteomes" id="UP000297975"/>
    </source>
</evidence>
<dbReference type="InterPro" id="IPR052902">
    <property type="entry name" value="ABC-2_transporter"/>
</dbReference>
<dbReference type="Proteomes" id="UP000297975">
    <property type="component" value="Unassembled WGS sequence"/>
</dbReference>
<feature type="transmembrane region" description="Helical" evidence="5">
    <location>
        <begin position="308"/>
        <end position="328"/>
    </location>
</feature>
<feature type="domain" description="ABC-2 type transporter transmembrane" evidence="6">
    <location>
        <begin position="21"/>
        <end position="416"/>
    </location>
</feature>
<evidence type="ECO:0000256" key="3">
    <source>
        <dbReference type="ARBA" id="ARBA00022989"/>
    </source>
</evidence>
<sequence>MWSFLKKDILVLFRDKTELAVLLLMPLVLTSILGFALGGVMSGSTEGISSSVAFVQKGQTEQDVKRFKEEVKQLPIPDEAKAQISEAVDSFQPVNVITDVFNSDEFNEMFQIKSMNETDALSALSNEEVSAILIVPEDFTYEALRKMVLEQGEGSELIVQTGDHSSFSASIFEDVIEIIINQLNLGSAIAKETGEEGVVPSFENDSSELGDVQSVTDKKPMSPLQYYTFAMGVMFALYVGSTMAHKGYVENFQNVFNRIILSGKHPMMYLSGKGISTMLLVFIQLVILFTISVLVLRSFMMDDIIEWAGIALITFVYAISIGSVGALLTSITMRANSSSITGVFSGGIVSILAFLGGSFVPKTQLPEFISVLGGWTPNGLALTSYLQWSQGLGFDFILPSLIKLLIFTIIILSISLMIFPRKRVV</sequence>
<reference evidence="7 8" key="1">
    <citation type="submission" date="2019-03" db="EMBL/GenBank/DDBJ databases">
        <authorList>
            <person name="He R.-H."/>
        </authorList>
    </citation>
    <scope>NUCLEOTIDE SEQUENCE [LARGE SCALE GENOMIC DNA]</scope>
    <source>
        <strain evidence="8">SH 714</strain>
    </source>
</reference>
<feature type="transmembrane region" description="Helical" evidence="5">
    <location>
        <begin position="340"/>
        <end position="361"/>
    </location>
</feature>
<evidence type="ECO:0000259" key="6">
    <source>
        <dbReference type="Pfam" id="PF12698"/>
    </source>
</evidence>
<comment type="caution">
    <text evidence="7">The sequence shown here is derived from an EMBL/GenBank/DDBJ whole genome shotgun (WGS) entry which is preliminary data.</text>
</comment>
<keyword evidence="3 5" id="KW-1133">Transmembrane helix</keyword>
<comment type="subcellular location">
    <subcellularLocation>
        <location evidence="1">Membrane</location>
        <topology evidence="1">Multi-pass membrane protein</topology>
    </subcellularLocation>
</comment>
<evidence type="ECO:0000256" key="2">
    <source>
        <dbReference type="ARBA" id="ARBA00022692"/>
    </source>
</evidence>
<organism evidence="7 8">
    <name type="scientific">Filobacillus milosensis</name>
    <dbReference type="NCBI Taxonomy" id="94137"/>
    <lineage>
        <taxon>Bacteria</taxon>
        <taxon>Bacillati</taxon>
        <taxon>Bacillota</taxon>
        <taxon>Bacilli</taxon>
        <taxon>Bacillales</taxon>
        <taxon>Bacillaceae</taxon>
        <taxon>Filobacillus</taxon>
    </lineage>
</organism>
<feature type="transmembrane region" description="Helical" evidence="5">
    <location>
        <begin position="226"/>
        <end position="244"/>
    </location>
</feature>